<name>A0A5E4R6I8_9NEOP</name>
<dbReference type="GO" id="GO:0043066">
    <property type="term" value="P:negative regulation of apoptotic process"/>
    <property type="evidence" value="ECO:0007669"/>
    <property type="project" value="TreeGrafter"/>
</dbReference>
<accession>A0A5E4R6I8</accession>
<gene>
    <name evidence="1" type="ORF">LSINAPIS_LOCUS14972</name>
</gene>
<dbReference type="GO" id="GO:0051726">
    <property type="term" value="P:regulation of cell cycle"/>
    <property type="evidence" value="ECO:0007669"/>
    <property type="project" value="TreeGrafter"/>
</dbReference>
<dbReference type="GO" id="GO:0043027">
    <property type="term" value="F:cysteine-type endopeptidase inhibitor activity involved in apoptotic process"/>
    <property type="evidence" value="ECO:0007669"/>
    <property type="project" value="TreeGrafter"/>
</dbReference>
<dbReference type="GO" id="GO:0061630">
    <property type="term" value="F:ubiquitin protein ligase activity"/>
    <property type="evidence" value="ECO:0007669"/>
    <property type="project" value="TreeGrafter"/>
</dbReference>
<evidence type="ECO:0000313" key="2">
    <source>
        <dbReference type="Proteomes" id="UP000324832"/>
    </source>
</evidence>
<dbReference type="Pfam" id="PF00653">
    <property type="entry name" value="BIR"/>
    <property type="match status" value="2"/>
</dbReference>
<proteinExistence type="predicted"/>
<dbReference type="EMBL" id="FZQP02006970">
    <property type="protein sequence ID" value="VVD05426.1"/>
    <property type="molecule type" value="Genomic_DNA"/>
</dbReference>
<evidence type="ECO:0000313" key="1">
    <source>
        <dbReference type="EMBL" id="VVD05426.1"/>
    </source>
</evidence>
<dbReference type="CDD" id="cd00022">
    <property type="entry name" value="BIR"/>
    <property type="match status" value="1"/>
</dbReference>
<dbReference type="PANTHER" id="PTHR10044:SF139">
    <property type="entry name" value="DEATH-ASSOCIATED INHIBITOR OF APOPTOSIS 2"/>
    <property type="match status" value="1"/>
</dbReference>
<organism evidence="1 2">
    <name type="scientific">Leptidea sinapis</name>
    <dbReference type="NCBI Taxonomy" id="189913"/>
    <lineage>
        <taxon>Eukaryota</taxon>
        <taxon>Metazoa</taxon>
        <taxon>Ecdysozoa</taxon>
        <taxon>Arthropoda</taxon>
        <taxon>Hexapoda</taxon>
        <taxon>Insecta</taxon>
        <taxon>Pterygota</taxon>
        <taxon>Neoptera</taxon>
        <taxon>Endopterygota</taxon>
        <taxon>Lepidoptera</taxon>
        <taxon>Glossata</taxon>
        <taxon>Ditrysia</taxon>
        <taxon>Papilionoidea</taxon>
        <taxon>Pieridae</taxon>
        <taxon>Dismorphiinae</taxon>
        <taxon>Leptidea</taxon>
    </lineage>
</organism>
<reference evidence="1 2" key="1">
    <citation type="submission" date="2017-07" db="EMBL/GenBank/DDBJ databases">
        <authorList>
            <person name="Talla V."/>
            <person name="Backstrom N."/>
        </authorList>
    </citation>
    <scope>NUCLEOTIDE SEQUENCE [LARGE SCALE GENOMIC DNA]</scope>
</reference>
<sequence>MNIERNRINTFANWPSSALVDSDRLARAGFFYTGNGTEAECFCCGGKISDWNFGDQVMWRHRVLEPNCLMVLSPELSGNIPATSHSTPPIPGERSYSEDEGYGIIAEDQLYRSNSLRLLSFINWNDPISRESLVYAGFYHAGEGRLRCAWCGGEFQSFRNVRNMGTPLEIHRAYFPRCRFAMEVERRDRSHRSPFHAKCS</sequence>
<dbReference type="GO" id="GO:0005737">
    <property type="term" value="C:cytoplasm"/>
    <property type="evidence" value="ECO:0007669"/>
    <property type="project" value="TreeGrafter"/>
</dbReference>
<dbReference type="GO" id="GO:0005634">
    <property type="term" value="C:nucleus"/>
    <property type="evidence" value="ECO:0007669"/>
    <property type="project" value="TreeGrafter"/>
</dbReference>
<dbReference type="InterPro" id="IPR050784">
    <property type="entry name" value="IAP"/>
</dbReference>
<dbReference type="Proteomes" id="UP000324832">
    <property type="component" value="Unassembled WGS sequence"/>
</dbReference>
<dbReference type="Gene3D" id="1.10.1170.10">
    <property type="entry name" value="Inhibitor Of Apoptosis Protein (2mihbC-IAP-1), Chain A"/>
    <property type="match status" value="2"/>
</dbReference>
<dbReference type="SUPFAM" id="SSF57924">
    <property type="entry name" value="Inhibitor of apoptosis (IAP) repeat"/>
    <property type="match status" value="2"/>
</dbReference>
<keyword evidence="2" id="KW-1185">Reference proteome</keyword>
<dbReference type="InterPro" id="IPR001370">
    <property type="entry name" value="BIR_rpt"/>
</dbReference>
<dbReference type="SMART" id="SM00238">
    <property type="entry name" value="BIR"/>
    <property type="match status" value="2"/>
</dbReference>
<dbReference type="GO" id="GO:0031398">
    <property type="term" value="P:positive regulation of protein ubiquitination"/>
    <property type="evidence" value="ECO:0007669"/>
    <property type="project" value="TreeGrafter"/>
</dbReference>
<dbReference type="AlphaFoldDB" id="A0A5E4R6I8"/>
<dbReference type="PANTHER" id="PTHR10044">
    <property type="entry name" value="INHIBITOR OF APOPTOSIS"/>
    <property type="match status" value="1"/>
</dbReference>
<dbReference type="PROSITE" id="PS50143">
    <property type="entry name" value="BIR_REPEAT_2"/>
    <property type="match status" value="2"/>
</dbReference>
<protein>
    <submittedName>
        <fullName evidence="1">Uncharacterized protein</fullName>
    </submittedName>
</protein>